<dbReference type="AlphaFoldDB" id="A0AAP0VJ05"/>
<reference evidence="1 2" key="1">
    <citation type="journal article" date="2015" name="BMC Genomics">
        <title>Comparative genome analysis of Prevotella intermedia strain isolated from infected root canal reveals features related to pathogenicity and adaptation.</title>
        <authorList>
            <person name="Ruan Y."/>
            <person name="Shen L."/>
            <person name="Zou Y."/>
            <person name="Qi Z."/>
            <person name="Yin J."/>
            <person name="Jiang J."/>
            <person name="Guo L."/>
            <person name="He L."/>
            <person name="Chen Z."/>
            <person name="Tang Z."/>
            <person name="Qin S."/>
        </authorList>
    </citation>
    <scope>NUCLEOTIDE SEQUENCE [LARGE SCALE GENOMIC DNA]</scope>
    <source>
        <strain evidence="1 2">ZT</strain>
    </source>
</reference>
<dbReference type="Proteomes" id="UP000032541">
    <property type="component" value="Unassembled WGS sequence"/>
</dbReference>
<protein>
    <submittedName>
        <fullName evidence="1">Uncharacterized protein</fullName>
    </submittedName>
</protein>
<organism evidence="1 2">
    <name type="scientific">Prevotella intermedia ZT</name>
    <dbReference type="NCBI Taxonomy" id="1347790"/>
    <lineage>
        <taxon>Bacteria</taxon>
        <taxon>Pseudomonadati</taxon>
        <taxon>Bacteroidota</taxon>
        <taxon>Bacteroidia</taxon>
        <taxon>Bacteroidales</taxon>
        <taxon>Prevotellaceae</taxon>
        <taxon>Prevotella</taxon>
    </lineage>
</organism>
<comment type="caution">
    <text evidence="1">The sequence shown here is derived from an EMBL/GenBank/DDBJ whole genome shotgun (WGS) entry which is preliminary data.</text>
</comment>
<evidence type="ECO:0000313" key="1">
    <source>
        <dbReference type="EMBL" id="KJJ86900.1"/>
    </source>
</evidence>
<accession>A0AAP0VJ05</accession>
<dbReference type="EMBL" id="ATMK01000013">
    <property type="protein sequence ID" value="KJJ86900.1"/>
    <property type="molecule type" value="Genomic_DNA"/>
</dbReference>
<evidence type="ECO:0000313" key="2">
    <source>
        <dbReference type="Proteomes" id="UP000032541"/>
    </source>
</evidence>
<gene>
    <name evidence="1" type="ORF">M573_113002</name>
</gene>
<proteinExistence type="predicted"/>
<sequence length="118" mass="13270">MFVQSFFCVTLRCYQYYKTAIMGFIRKYKCVVCGYEADIYEGKGFMGQTIEMVSCADCHSVQPLVVGGVIGDAAPSFRTLVGRLCLNCGSERIIKWDGHTCPQCKGNMEDMGSREFWS</sequence>
<name>A0AAP0VJ05_PREIN</name>